<protein>
    <recommendedName>
        <fullName evidence="1">DUF8207 domain-containing protein</fullName>
    </recommendedName>
</protein>
<reference evidence="3" key="1">
    <citation type="submission" date="2023-01" db="EMBL/GenBank/DDBJ databases">
        <title>Key to firefly adult light organ development and bioluminescence: homeobox transcription factors regulate luciferase expression and transportation to peroxisome.</title>
        <authorList>
            <person name="Fu X."/>
        </authorList>
    </citation>
    <scope>NUCLEOTIDE SEQUENCE [LARGE SCALE GENOMIC DNA]</scope>
</reference>
<dbReference type="PANTHER" id="PTHR35374:SF1">
    <property type="entry name" value="PROTEIN KINASE DOMAIN-CONTAINING PROTEIN"/>
    <property type="match status" value="1"/>
</dbReference>
<dbReference type="PANTHER" id="PTHR35374">
    <property type="entry name" value="CYCLIN-DEPENDENT KINASE 11A-LIKE"/>
    <property type="match status" value="1"/>
</dbReference>
<organism evidence="2 3">
    <name type="scientific">Aquatica leii</name>
    <dbReference type="NCBI Taxonomy" id="1421715"/>
    <lineage>
        <taxon>Eukaryota</taxon>
        <taxon>Metazoa</taxon>
        <taxon>Ecdysozoa</taxon>
        <taxon>Arthropoda</taxon>
        <taxon>Hexapoda</taxon>
        <taxon>Insecta</taxon>
        <taxon>Pterygota</taxon>
        <taxon>Neoptera</taxon>
        <taxon>Endopterygota</taxon>
        <taxon>Coleoptera</taxon>
        <taxon>Polyphaga</taxon>
        <taxon>Elateriformia</taxon>
        <taxon>Elateroidea</taxon>
        <taxon>Lampyridae</taxon>
        <taxon>Luciolinae</taxon>
        <taxon>Aquatica</taxon>
    </lineage>
</organism>
<comment type="caution">
    <text evidence="2">The sequence shown here is derived from an EMBL/GenBank/DDBJ whole genome shotgun (WGS) entry which is preliminary data.</text>
</comment>
<evidence type="ECO:0000313" key="3">
    <source>
        <dbReference type="Proteomes" id="UP001353858"/>
    </source>
</evidence>
<dbReference type="Proteomes" id="UP001353858">
    <property type="component" value="Unassembled WGS sequence"/>
</dbReference>
<name>A0AAN7QKD8_9COLE</name>
<feature type="domain" description="DUF8207" evidence="1">
    <location>
        <begin position="47"/>
        <end position="102"/>
    </location>
</feature>
<keyword evidence="3" id="KW-1185">Reference proteome</keyword>
<dbReference type="InterPro" id="IPR058520">
    <property type="entry name" value="DUF8207"/>
</dbReference>
<evidence type="ECO:0000313" key="2">
    <source>
        <dbReference type="EMBL" id="KAK4882198.1"/>
    </source>
</evidence>
<gene>
    <name evidence="2" type="ORF">RN001_005517</name>
</gene>
<proteinExistence type="predicted"/>
<dbReference type="EMBL" id="JARPUR010000002">
    <property type="protein sequence ID" value="KAK4882198.1"/>
    <property type="molecule type" value="Genomic_DNA"/>
</dbReference>
<dbReference type="AlphaFoldDB" id="A0AAN7QKD8"/>
<dbReference type="Pfam" id="PF26634">
    <property type="entry name" value="DUF8207"/>
    <property type="match status" value="1"/>
</dbReference>
<evidence type="ECO:0000259" key="1">
    <source>
        <dbReference type="Pfam" id="PF26634"/>
    </source>
</evidence>
<accession>A0AAN7QKD8</accession>
<sequence length="195" mass="23050">MYNIFNLKPVINYRLELMQSHKLKEYYDNIVERVIKQKLKNKIVKMLIFMKTPNKTVVTENDKNEYMKILKETNVLRRSYDPNKQIQGNRTTKYIKTIKPLLKQQQQSEAVDLHTSGGQLFKKVYNTNDDDEVRGGGKVKPVEYRYWNNVHELMDELQVLWAEKQAGHTGHDNEIIAILEELYEDGYIDSLPKTL</sequence>